<dbReference type="SUPFAM" id="SSF53383">
    <property type="entry name" value="PLP-dependent transferases"/>
    <property type="match status" value="1"/>
</dbReference>
<dbReference type="InterPro" id="IPR002129">
    <property type="entry name" value="PyrdxlP-dep_de-COase"/>
</dbReference>
<dbReference type="OrthoDB" id="2161780at2759"/>
<comment type="caution">
    <text evidence="5">The sequence shown here is derived from an EMBL/GenBank/DDBJ whole genome shotgun (WGS) entry which is preliminary data.</text>
</comment>
<evidence type="ECO:0000256" key="4">
    <source>
        <dbReference type="PIRSR" id="PIRSR602129-50"/>
    </source>
</evidence>
<keyword evidence="2 4" id="KW-0663">Pyridoxal phosphate</keyword>
<gene>
    <name evidence="5" type="ORF">EIP91_006407</name>
</gene>
<dbReference type="Proteomes" id="UP000292702">
    <property type="component" value="Unassembled WGS sequence"/>
</dbReference>
<dbReference type="PANTHER" id="PTHR42735:SF4">
    <property type="entry name" value="PYRIDOXAL PHOSPHATE-DEPENDENT DECARBOXYLASE FAMILY PROTEIN"/>
    <property type="match status" value="1"/>
</dbReference>
<evidence type="ECO:0000313" key="6">
    <source>
        <dbReference type="Proteomes" id="UP000292702"/>
    </source>
</evidence>
<comment type="cofactor">
    <cofactor evidence="1 4">
        <name>pyridoxal 5'-phosphate</name>
        <dbReference type="ChEBI" id="CHEBI:597326"/>
    </cofactor>
</comment>
<reference evidence="5 6" key="1">
    <citation type="submission" date="2018-11" db="EMBL/GenBank/DDBJ databases">
        <title>Genome assembly of Steccherinum ochraceum LE-BIN_3174, the white-rot fungus of the Steccherinaceae family (The Residual Polyporoid clade, Polyporales, Basidiomycota).</title>
        <authorList>
            <person name="Fedorova T.V."/>
            <person name="Glazunova O.A."/>
            <person name="Landesman E.O."/>
            <person name="Moiseenko K.V."/>
            <person name="Psurtseva N.V."/>
            <person name="Savinova O.S."/>
            <person name="Shakhova N.V."/>
            <person name="Tyazhelova T.V."/>
            <person name="Vasina D.V."/>
        </authorList>
    </citation>
    <scope>NUCLEOTIDE SEQUENCE [LARGE SCALE GENOMIC DNA]</scope>
    <source>
        <strain evidence="5 6">LE-BIN_3174</strain>
    </source>
</reference>
<dbReference type="PANTHER" id="PTHR42735">
    <property type="match status" value="1"/>
</dbReference>
<evidence type="ECO:0000256" key="2">
    <source>
        <dbReference type="ARBA" id="ARBA00022898"/>
    </source>
</evidence>
<dbReference type="Pfam" id="PF00282">
    <property type="entry name" value="Pyridoxal_deC"/>
    <property type="match status" value="1"/>
</dbReference>
<protein>
    <submittedName>
        <fullName evidence="5">Uncharacterized protein</fullName>
    </submittedName>
</protein>
<accession>A0A4R0RE46</accession>
<dbReference type="AlphaFoldDB" id="A0A4R0RE46"/>
<dbReference type="STRING" id="92696.A0A4R0RE46"/>
<dbReference type="InterPro" id="IPR015421">
    <property type="entry name" value="PyrdxlP-dep_Trfase_major"/>
</dbReference>
<proteinExistence type="predicted"/>
<dbReference type="GO" id="GO:0016830">
    <property type="term" value="F:carbon-carbon lyase activity"/>
    <property type="evidence" value="ECO:0007669"/>
    <property type="project" value="InterPro"/>
</dbReference>
<organism evidence="5 6">
    <name type="scientific">Steccherinum ochraceum</name>
    <dbReference type="NCBI Taxonomy" id="92696"/>
    <lineage>
        <taxon>Eukaryota</taxon>
        <taxon>Fungi</taxon>
        <taxon>Dikarya</taxon>
        <taxon>Basidiomycota</taxon>
        <taxon>Agaricomycotina</taxon>
        <taxon>Agaricomycetes</taxon>
        <taxon>Polyporales</taxon>
        <taxon>Steccherinaceae</taxon>
        <taxon>Steccherinum</taxon>
    </lineage>
</organism>
<dbReference type="Gene3D" id="3.40.640.10">
    <property type="entry name" value="Type I PLP-dependent aspartate aminotransferase-like (Major domain)"/>
    <property type="match status" value="1"/>
</dbReference>
<evidence type="ECO:0000256" key="3">
    <source>
        <dbReference type="ARBA" id="ARBA00023239"/>
    </source>
</evidence>
<dbReference type="EMBL" id="RWJN01000345">
    <property type="protein sequence ID" value="TCD62789.1"/>
    <property type="molecule type" value="Genomic_DNA"/>
</dbReference>
<evidence type="ECO:0000256" key="1">
    <source>
        <dbReference type="ARBA" id="ARBA00001933"/>
    </source>
</evidence>
<sequence>MPTYHPRAHSSDNAHHDAIASWFLGPKAENHQFMRDSFTQIVNDLHKARVDYHPEDGELVTVDVKNSPSYVRNMERMKDLLSTLSRYMAEHNIPFYSPRYNGHMNADLSLPGTLGYIMTMLYNPNNVAPESSPVTSLIEYWVGQDLCEVLGYRRASSTIEVSAPSSEPVGWGHITSGGSIANLESMWVARNLKYYPLALRNAMDPGAPFHYISPTFRVRLCSDDSEAEGKLFSACDTWELLNLAPSTVLDLAPRLTTEYGMSSDYVQKVMAEFIVQTVTKDRLDMQFGIEKPPVYFASSTKHYSWPKCAAITGIGSENMRDVSLDSRTRMDHHHLADLLEECLRERRAVYAVVAIAGSTEHGAVDPLAEIVHLRRQFQKRGLSFMIHVDAAWGGYFCTLLRDECKPGSCRTTTDDLGPTMTLLPYTRRQLEHFQYADSITIDPHKSGHIPYPAGGLCYRDGRSRFLVTWTSPYIDFQEEGVQTMGTYGVEGSKPGASAVAAWMSHKSIGLHKNGYGAVLGEAIFTSVKFYCHWATMEDEDLIVVPFNMLPSEAKSNSTEAHVSFEKQFIRERILKPSNRELLADTEAMRLLSLLGSDLMINVFACNFRINGELNTNITEANNLNSKIYERVAILHARDKAVDRDVWVMSTILKQSSLGDALTNFKRRLSLEGDEDLFVLVNVSMSPFPTETNFISSLAEAFKQTANDVIQQSCIPRNIIVPDYHTFILQGTDPVYLVSLPMFHMANFREQVILCVDLPENVRRAYADARADTPAVVFSISTAREDTLSDILLRGSFVANMDDSVPTSRKVLSDPDQWHFQSGFEVSNIRIVRRRSLESTLLDAKYPSYMPFYLYGTKAQIHIDHVLLCSPNIQLSADQATLDIHPDFGQFDIESELENGLVAVMDDVREEVMQPFGTGHDPTFFRPHRTFRVSLYRDPDEVGGPSAGVLARGTLTLGACVYRDFDKINRDLTALVTKSKRHATPEFEAFKKFITSEGDCPKLDFDALSISAPHAAPRTVQVGGVHIADRYQETVGSDRSRNIGKRSSWKVSWNTDVGRAQ</sequence>
<keyword evidence="3" id="KW-0456">Lyase</keyword>
<dbReference type="GO" id="GO:0019752">
    <property type="term" value="P:carboxylic acid metabolic process"/>
    <property type="evidence" value="ECO:0007669"/>
    <property type="project" value="InterPro"/>
</dbReference>
<dbReference type="InterPro" id="IPR050477">
    <property type="entry name" value="GrpII_AminoAcid_Decarb"/>
</dbReference>
<feature type="modified residue" description="N6-(pyridoxal phosphate)lysine" evidence="4">
    <location>
        <position position="445"/>
    </location>
</feature>
<evidence type="ECO:0000313" key="5">
    <source>
        <dbReference type="EMBL" id="TCD62789.1"/>
    </source>
</evidence>
<name>A0A4R0RE46_9APHY</name>
<dbReference type="InterPro" id="IPR015424">
    <property type="entry name" value="PyrdxlP-dep_Trfase"/>
</dbReference>
<dbReference type="GO" id="GO:0030170">
    <property type="term" value="F:pyridoxal phosphate binding"/>
    <property type="evidence" value="ECO:0007669"/>
    <property type="project" value="InterPro"/>
</dbReference>
<keyword evidence="6" id="KW-1185">Reference proteome</keyword>